<dbReference type="RefSeq" id="WP_072485405.1">
    <property type="nucleotide sequence ID" value="NZ_CP108284.1"/>
</dbReference>
<evidence type="ECO:0000313" key="2">
    <source>
        <dbReference type="Proteomes" id="UP000181909"/>
    </source>
</evidence>
<name>A0A1K2A0H1_STRAR</name>
<reference evidence="1 2" key="1">
    <citation type="submission" date="2016-11" db="EMBL/GenBank/DDBJ databases">
        <authorList>
            <person name="Jaros S."/>
            <person name="Januszkiewicz K."/>
            <person name="Wedrychowicz H."/>
        </authorList>
    </citation>
    <scope>NUCLEOTIDE SEQUENCE [LARGE SCALE GENOMIC DNA]</scope>
    <source>
        <strain evidence="1 2">OK807</strain>
    </source>
</reference>
<protein>
    <submittedName>
        <fullName evidence="1">Uncharacterized protein</fullName>
    </submittedName>
</protein>
<gene>
    <name evidence="1" type="ORF">SAMN02787144_1006189</name>
</gene>
<dbReference type="OrthoDB" id="3904067at2"/>
<dbReference type="STRING" id="1893.SAMN02787144_1006189"/>
<dbReference type="EMBL" id="FPJO01000006">
    <property type="protein sequence ID" value="SFX79531.1"/>
    <property type="molecule type" value="Genomic_DNA"/>
</dbReference>
<proteinExistence type="predicted"/>
<evidence type="ECO:0000313" key="1">
    <source>
        <dbReference type="EMBL" id="SFX79531.1"/>
    </source>
</evidence>
<dbReference type="Proteomes" id="UP000181909">
    <property type="component" value="Unassembled WGS sequence"/>
</dbReference>
<dbReference type="AlphaFoldDB" id="A0A1K2A0H1"/>
<organism evidence="1 2">
    <name type="scientific">Streptomyces atratus</name>
    <dbReference type="NCBI Taxonomy" id="1893"/>
    <lineage>
        <taxon>Bacteria</taxon>
        <taxon>Bacillati</taxon>
        <taxon>Actinomycetota</taxon>
        <taxon>Actinomycetes</taxon>
        <taxon>Kitasatosporales</taxon>
        <taxon>Streptomycetaceae</taxon>
        <taxon>Streptomyces</taxon>
    </lineage>
</organism>
<accession>A0A1K2A0H1</accession>
<sequence length="69" mass="7642">MEWRRSPVVRHPGEHRFLREHCSQDGAAYLGGDNTFVAGPRSTVVAFDPSVDPGPLIDGLVDLVRHYLA</sequence>